<name>A0A067SL53_GALM3</name>
<protein>
    <submittedName>
        <fullName evidence="1">Uncharacterized protein</fullName>
    </submittedName>
</protein>
<sequence length="283" mass="32011">MSGPDTVNLPYAILELWPSGVIPKKIGSYAWHKWGGCRRQDRTWTTEVEERNRLIRGATFQVQLGFVGVRRLFQNYQGEQRSSPHLEDIKRKVWASFNPVKLKRDFSSGHSQHRLRAWSTFFWASVATSGDVPVTHQRYNRMNSGTGGGPTNEAGVGNGTSAQPAIVALDIEGDIGSIGLQNLKRMGRESKWGDRFGWGKDSTWTRRLATKRERGNRGFNSLDYCSEIRLTASDIGFFEHRIRSLKNQKKMQSTSNEKSQTTRHATVIIATRREQGTQLVGDV</sequence>
<gene>
    <name evidence="1" type="ORF">GALMADRAFT_214166</name>
</gene>
<evidence type="ECO:0000313" key="1">
    <source>
        <dbReference type="EMBL" id="KDR70762.1"/>
    </source>
</evidence>
<dbReference type="EMBL" id="KL142395">
    <property type="protein sequence ID" value="KDR70762.1"/>
    <property type="molecule type" value="Genomic_DNA"/>
</dbReference>
<evidence type="ECO:0000313" key="2">
    <source>
        <dbReference type="Proteomes" id="UP000027222"/>
    </source>
</evidence>
<accession>A0A067SL53</accession>
<proteinExistence type="predicted"/>
<dbReference type="AlphaFoldDB" id="A0A067SL53"/>
<dbReference type="Proteomes" id="UP000027222">
    <property type="component" value="Unassembled WGS sequence"/>
</dbReference>
<dbReference type="HOGENOM" id="CLU_983675_0_0_1"/>
<organism evidence="1 2">
    <name type="scientific">Galerina marginata (strain CBS 339.88)</name>
    <dbReference type="NCBI Taxonomy" id="685588"/>
    <lineage>
        <taxon>Eukaryota</taxon>
        <taxon>Fungi</taxon>
        <taxon>Dikarya</taxon>
        <taxon>Basidiomycota</taxon>
        <taxon>Agaricomycotina</taxon>
        <taxon>Agaricomycetes</taxon>
        <taxon>Agaricomycetidae</taxon>
        <taxon>Agaricales</taxon>
        <taxon>Agaricineae</taxon>
        <taxon>Strophariaceae</taxon>
        <taxon>Galerina</taxon>
    </lineage>
</organism>
<reference evidence="2" key="1">
    <citation type="journal article" date="2014" name="Proc. Natl. Acad. Sci. U.S.A.">
        <title>Extensive sampling of basidiomycete genomes demonstrates inadequacy of the white-rot/brown-rot paradigm for wood decay fungi.</title>
        <authorList>
            <person name="Riley R."/>
            <person name="Salamov A.A."/>
            <person name="Brown D.W."/>
            <person name="Nagy L.G."/>
            <person name="Floudas D."/>
            <person name="Held B.W."/>
            <person name="Levasseur A."/>
            <person name="Lombard V."/>
            <person name="Morin E."/>
            <person name="Otillar R."/>
            <person name="Lindquist E.A."/>
            <person name="Sun H."/>
            <person name="LaButti K.M."/>
            <person name="Schmutz J."/>
            <person name="Jabbour D."/>
            <person name="Luo H."/>
            <person name="Baker S.E."/>
            <person name="Pisabarro A.G."/>
            <person name="Walton J.D."/>
            <person name="Blanchette R.A."/>
            <person name="Henrissat B."/>
            <person name="Martin F."/>
            <person name="Cullen D."/>
            <person name="Hibbett D.S."/>
            <person name="Grigoriev I.V."/>
        </authorList>
    </citation>
    <scope>NUCLEOTIDE SEQUENCE [LARGE SCALE GENOMIC DNA]</scope>
    <source>
        <strain evidence="2">CBS 339.88</strain>
    </source>
</reference>
<keyword evidence="2" id="KW-1185">Reference proteome</keyword>